<reference evidence="2" key="1">
    <citation type="journal article" date="2019" name="Microbiol. Immunol.">
        <title>Molecular and phenotypic characterization of Leptospira johnsonii sp. nov., Leptospira ellinghausenii sp. nov. and Leptospira ryugenii sp. nov. isolated from soil and water in Japan.</title>
        <authorList>
            <person name="Masuzawa T."/>
            <person name="Saito M."/>
            <person name="Nakao R."/>
            <person name="Nikaido Y."/>
            <person name="Matsumoto M."/>
            <person name="Ogawa M."/>
            <person name="Yokoyama M."/>
            <person name="Hidaka Y."/>
            <person name="Tomita J."/>
            <person name="Sakakibara K."/>
            <person name="Suzuki K."/>
            <person name="Yasuda S."/>
            <person name="Sato H."/>
            <person name="Yamaguchi M."/>
            <person name="Yoshida S.I."/>
            <person name="Koizumi N."/>
            <person name="Kawamura Y."/>
        </authorList>
    </citation>
    <scope>NUCLEOTIDE SEQUENCE [LARGE SCALE GENOMIC DNA]</scope>
    <source>
        <strain evidence="2">E18</strain>
    </source>
</reference>
<name>A0A2P2DEG9_9LEPT</name>
<sequence length="72" mass="8246">MEILFAFAKRLERKARSLIPKQQDNANNSEVPHYLTKETGVPVFRAENPLTCVVLGTGRYLDELKYIKPGIR</sequence>
<accession>A0A2P2DEG9</accession>
<proteinExistence type="predicted"/>
<keyword evidence="2" id="KW-1185">Reference proteome</keyword>
<comment type="caution">
    <text evidence="1">The sequence shown here is derived from an EMBL/GenBank/DDBJ whole genome shotgun (WGS) entry which is preliminary data.</text>
</comment>
<organism evidence="1 2">
    <name type="scientific">Leptospira ellinghausenii</name>
    <dbReference type="NCBI Taxonomy" id="1917822"/>
    <lineage>
        <taxon>Bacteria</taxon>
        <taxon>Pseudomonadati</taxon>
        <taxon>Spirochaetota</taxon>
        <taxon>Spirochaetia</taxon>
        <taxon>Leptospirales</taxon>
        <taxon>Leptospiraceae</taxon>
        <taxon>Leptospira</taxon>
    </lineage>
</organism>
<evidence type="ECO:0000313" key="1">
    <source>
        <dbReference type="EMBL" id="GBF43017.1"/>
    </source>
</evidence>
<evidence type="ECO:0000313" key="2">
    <source>
        <dbReference type="Proteomes" id="UP000245206"/>
    </source>
</evidence>
<dbReference type="AlphaFoldDB" id="A0A2P2DEG9"/>
<protein>
    <submittedName>
        <fullName evidence="1">Cell shape determining protein, MreB/Mrl family</fullName>
    </submittedName>
</protein>
<gene>
    <name evidence="1" type="ORF">LPTSP2_23130</name>
</gene>
<dbReference type="Proteomes" id="UP000245206">
    <property type="component" value="Unassembled WGS sequence"/>
</dbReference>
<dbReference type="EMBL" id="BFAZ01000009">
    <property type="protein sequence ID" value="GBF43017.1"/>
    <property type="molecule type" value="Genomic_DNA"/>
</dbReference>